<name>A0ACB7SQP6_HYAAI</name>
<protein>
    <submittedName>
        <fullName evidence="1">Uncharacterized protein</fullName>
    </submittedName>
</protein>
<dbReference type="Proteomes" id="UP000821845">
    <property type="component" value="Chromosome 3"/>
</dbReference>
<proteinExistence type="predicted"/>
<evidence type="ECO:0000313" key="2">
    <source>
        <dbReference type="Proteomes" id="UP000821845"/>
    </source>
</evidence>
<comment type="caution">
    <text evidence="1">The sequence shown here is derived from an EMBL/GenBank/DDBJ whole genome shotgun (WGS) entry which is preliminary data.</text>
</comment>
<accession>A0ACB7SQP6</accession>
<evidence type="ECO:0000313" key="1">
    <source>
        <dbReference type="EMBL" id="KAH6936094.1"/>
    </source>
</evidence>
<sequence length="244" mass="25858">MVYERTGGGTASPGMASVHTTREGTAATRFATSSMYGRAPPGASTPSGVSNGRRKASDLFAPVERTNSTSGRSELTAWCVACGAFVFILFALASAQEIYSRFVHRQHLPSSTRQNTLVDAVSLRPKMRAAANLTGNSVAMIADADRGHPIFQSATILEEAVISEQGEHKQDAGLQSAAPNLPASLPRSVVSIPGTSTPISEMEESVDRSADRQGRLLTDSKHVVACFTLTVLMLFVLSAIVVYT</sequence>
<dbReference type="EMBL" id="CM023483">
    <property type="protein sequence ID" value="KAH6936094.1"/>
    <property type="molecule type" value="Genomic_DNA"/>
</dbReference>
<gene>
    <name evidence="1" type="ORF">HPB50_013310</name>
</gene>
<keyword evidence="2" id="KW-1185">Reference proteome</keyword>
<reference evidence="1" key="1">
    <citation type="submission" date="2020-05" db="EMBL/GenBank/DDBJ databases">
        <title>Large-scale comparative analyses of tick genomes elucidate their genetic diversity and vector capacities.</title>
        <authorList>
            <person name="Jia N."/>
            <person name="Wang J."/>
            <person name="Shi W."/>
            <person name="Du L."/>
            <person name="Sun Y."/>
            <person name="Zhan W."/>
            <person name="Jiang J."/>
            <person name="Wang Q."/>
            <person name="Zhang B."/>
            <person name="Ji P."/>
            <person name="Sakyi L.B."/>
            <person name="Cui X."/>
            <person name="Yuan T."/>
            <person name="Jiang B."/>
            <person name="Yang W."/>
            <person name="Lam T.T.-Y."/>
            <person name="Chang Q."/>
            <person name="Ding S."/>
            <person name="Wang X."/>
            <person name="Zhu J."/>
            <person name="Ruan X."/>
            <person name="Zhao L."/>
            <person name="Wei J."/>
            <person name="Que T."/>
            <person name="Du C."/>
            <person name="Cheng J."/>
            <person name="Dai P."/>
            <person name="Han X."/>
            <person name="Huang E."/>
            <person name="Gao Y."/>
            <person name="Liu J."/>
            <person name="Shao H."/>
            <person name="Ye R."/>
            <person name="Li L."/>
            <person name="Wei W."/>
            <person name="Wang X."/>
            <person name="Wang C."/>
            <person name="Yang T."/>
            <person name="Huo Q."/>
            <person name="Li W."/>
            <person name="Guo W."/>
            <person name="Chen H."/>
            <person name="Zhou L."/>
            <person name="Ni X."/>
            <person name="Tian J."/>
            <person name="Zhou Y."/>
            <person name="Sheng Y."/>
            <person name="Liu T."/>
            <person name="Pan Y."/>
            <person name="Xia L."/>
            <person name="Li J."/>
            <person name="Zhao F."/>
            <person name="Cao W."/>
        </authorList>
    </citation>
    <scope>NUCLEOTIDE SEQUENCE</scope>
    <source>
        <strain evidence="1">Hyas-2018</strain>
    </source>
</reference>
<organism evidence="1 2">
    <name type="scientific">Hyalomma asiaticum</name>
    <name type="common">Tick</name>
    <dbReference type="NCBI Taxonomy" id="266040"/>
    <lineage>
        <taxon>Eukaryota</taxon>
        <taxon>Metazoa</taxon>
        <taxon>Ecdysozoa</taxon>
        <taxon>Arthropoda</taxon>
        <taxon>Chelicerata</taxon>
        <taxon>Arachnida</taxon>
        <taxon>Acari</taxon>
        <taxon>Parasitiformes</taxon>
        <taxon>Ixodida</taxon>
        <taxon>Ixodoidea</taxon>
        <taxon>Ixodidae</taxon>
        <taxon>Hyalomminae</taxon>
        <taxon>Hyalomma</taxon>
    </lineage>
</organism>